<feature type="domain" description="J" evidence="2">
    <location>
        <begin position="15"/>
        <end position="83"/>
    </location>
</feature>
<dbReference type="EMBL" id="CAJNDS010002181">
    <property type="protein sequence ID" value="CAE7362215.1"/>
    <property type="molecule type" value="Genomic_DNA"/>
</dbReference>
<feature type="compositionally biased region" description="Low complexity" evidence="1">
    <location>
        <begin position="111"/>
        <end position="123"/>
    </location>
</feature>
<dbReference type="Pfam" id="PF00226">
    <property type="entry name" value="DnaJ"/>
    <property type="match status" value="1"/>
</dbReference>
<evidence type="ECO:0000259" key="2">
    <source>
        <dbReference type="PROSITE" id="PS50076"/>
    </source>
</evidence>
<dbReference type="OrthoDB" id="10250354at2759"/>
<feature type="compositionally biased region" description="Basic and acidic residues" evidence="1">
    <location>
        <begin position="206"/>
        <end position="215"/>
    </location>
</feature>
<feature type="region of interest" description="Disordered" evidence="1">
    <location>
        <begin position="315"/>
        <end position="387"/>
    </location>
</feature>
<dbReference type="Gene3D" id="1.10.287.110">
    <property type="entry name" value="DnaJ domain"/>
    <property type="match status" value="1"/>
</dbReference>
<evidence type="ECO:0000256" key="1">
    <source>
        <dbReference type="SAM" id="MobiDB-lite"/>
    </source>
</evidence>
<dbReference type="AlphaFoldDB" id="A0A812PRX5"/>
<dbReference type="PANTHER" id="PTHR43948:SF10">
    <property type="entry name" value="MRJ, ISOFORM E"/>
    <property type="match status" value="1"/>
</dbReference>
<sequence>MASKRQERLDFEANDYYAYLNLDSGASEAEVKRHFRQLALQWHPDKHREGPDRTRATDIFQQINKAHEVLSDSQQRSRYDSVWCQKHKGRHRVVPEWAKKAGTGRSGSVEGRAGAGSVQGAAASDEGPGFWPPNLKAGSVDRSAAPKDRATQAYPQRPASFTDGSRFWEGPRPAAACARPPPGSVKPREADGTARRPPPSPAQPHPAHEGSKKPPDAGTRQPDTEEGTSSTQEKPKKGKDPELQKREKERMEAQAAWLRRARTEELRPRTAKKELRRAETVPEEAEFGHIEELRRKMAQQAELIAEQAREVTRRFSDSFQASANAEEDVPAATGRGPSSESVESNSSESADEEVRTRQTLPNEVDAWSRASESMSQVSADMVRAAQR</sequence>
<dbReference type="GO" id="GO:0051082">
    <property type="term" value="F:unfolded protein binding"/>
    <property type="evidence" value="ECO:0007669"/>
    <property type="project" value="TreeGrafter"/>
</dbReference>
<accession>A0A812PRX5</accession>
<dbReference type="GO" id="GO:0005737">
    <property type="term" value="C:cytoplasm"/>
    <property type="evidence" value="ECO:0007669"/>
    <property type="project" value="TreeGrafter"/>
</dbReference>
<dbReference type="InterPro" id="IPR036869">
    <property type="entry name" value="J_dom_sf"/>
</dbReference>
<dbReference type="PANTHER" id="PTHR43948">
    <property type="entry name" value="DNAJ HOMOLOG SUBFAMILY B"/>
    <property type="match status" value="1"/>
</dbReference>
<dbReference type="SUPFAM" id="SSF46565">
    <property type="entry name" value="Chaperone J-domain"/>
    <property type="match status" value="1"/>
</dbReference>
<dbReference type="InterPro" id="IPR018253">
    <property type="entry name" value="DnaJ_domain_CS"/>
</dbReference>
<feature type="compositionally biased region" description="Low complexity" evidence="1">
    <location>
        <begin position="338"/>
        <end position="348"/>
    </location>
</feature>
<comment type="caution">
    <text evidence="3">The sequence shown here is derived from an EMBL/GenBank/DDBJ whole genome shotgun (WGS) entry which is preliminary data.</text>
</comment>
<evidence type="ECO:0000313" key="4">
    <source>
        <dbReference type="Proteomes" id="UP000604046"/>
    </source>
</evidence>
<dbReference type="GO" id="GO:0005634">
    <property type="term" value="C:nucleus"/>
    <property type="evidence" value="ECO:0007669"/>
    <property type="project" value="TreeGrafter"/>
</dbReference>
<dbReference type="PROSITE" id="PS50076">
    <property type="entry name" value="DNAJ_2"/>
    <property type="match status" value="1"/>
</dbReference>
<feature type="compositionally biased region" description="Basic and acidic residues" evidence="1">
    <location>
        <begin position="261"/>
        <end position="284"/>
    </location>
</feature>
<dbReference type="CDD" id="cd06257">
    <property type="entry name" value="DnaJ"/>
    <property type="match status" value="1"/>
</dbReference>
<dbReference type="PROSITE" id="PS00636">
    <property type="entry name" value="DNAJ_1"/>
    <property type="match status" value="1"/>
</dbReference>
<dbReference type="InterPro" id="IPR001623">
    <property type="entry name" value="DnaJ_domain"/>
</dbReference>
<dbReference type="SMART" id="SM00271">
    <property type="entry name" value="DnaJ"/>
    <property type="match status" value="1"/>
</dbReference>
<evidence type="ECO:0000313" key="3">
    <source>
        <dbReference type="EMBL" id="CAE7362215.1"/>
    </source>
</evidence>
<feature type="compositionally biased region" description="Basic and acidic residues" evidence="1">
    <location>
        <begin position="233"/>
        <end position="252"/>
    </location>
</feature>
<dbReference type="Proteomes" id="UP000604046">
    <property type="component" value="Unassembled WGS sequence"/>
</dbReference>
<reference evidence="3" key="1">
    <citation type="submission" date="2021-02" db="EMBL/GenBank/DDBJ databases">
        <authorList>
            <person name="Dougan E. K."/>
            <person name="Rhodes N."/>
            <person name="Thang M."/>
            <person name="Chan C."/>
        </authorList>
    </citation>
    <scope>NUCLEOTIDE SEQUENCE</scope>
</reference>
<protein>
    <submittedName>
        <fullName evidence="3">DnaJ protein</fullName>
    </submittedName>
</protein>
<dbReference type="GO" id="GO:0051087">
    <property type="term" value="F:protein-folding chaperone binding"/>
    <property type="evidence" value="ECO:0007669"/>
    <property type="project" value="TreeGrafter"/>
</dbReference>
<dbReference type="GO" id="GO:0044183">
    <property type="term" value="F:protein folding chaperone"/>
    <property type="evidence" value="ECO:0007669"/>
    <property type="project" value="TreeGrafter"/>
</dbReference>
<gene>
    <name evidence="3" type="primary">dnaJ</name>
    <name evidence="3" type="ORF">SNAT2548_LOCUS19522</name>
</gene>
<dbReference type="PRINTS" id="PR00625">
    <property type="entry name" value="JDOMAIN"/>
</dbReference>
<feature type="region of interest" description="Disordered" evidence="1">
    <location>
        <begin position="95"/>
        <end position="284"/>
    </location>
</feature>
<keyword evidence="4" id="KW-1185">Reference proteome</keyword>
<proteinExistence type="predicted"/>
<organism evidence="3 4">
    <name type="scientific">Symbiodinium natans</name>
    <dbReference type="NCBI Taxonomy" id="878477"/>
    <lineage>
        <taxon>Eukaryota</taxon>
        <taxon>Sar</taxon>
        <taxon>Alveolata</taxon>
        <taxon>Dinophyceae</taxon>
        <taxon>Suessiales</taxon>
        <taxon>Symbiodiniaceae</taxon>
        <taxon>Symbiodinium</taxon>
    </lineage>
</organism>
<name>A0A812PRX5_9DINO</name>